<dbReference type="CDD" id="cd09917">
    <property type="entry name" value="F-box_SF"/>
    <property type="match status" value="1"/>
</dbReference>
<dbReference type="AlphaFoldDB" id="A0AAD4CF00"/>
<evidence type="ECO:0000313" key="3">
    <source>
        <dbReference type="EMBL" id="KAF9885053.1"/>
    </source>
</evidence>
<dbReference type="Gene3D" id="1.20.1280.50">
    <property type="match status" value="1"/>
</dbReference>
<dbReference type="InterPro" id="IPR036047">
    <property type="entry name" value="F-box-like_dom_sf"/>
</dbReference>
<dbReference type="Pfam" id="PF12937">
    <property type="entry name" value="F-box-like"/>
    <property type="match status" value="1"/>
</dbReference>
<name>A0AAD4CF00_ASPNN</name>
<proteinExistence type="predicted"/>
<dbReference type="InterPro" id="IPR001810">
    <property type="entry name" value="F-box_dom"/>
</dbReference>
<reference evidence="3" key="2">
    <citation type="submission" date="2020-02" db="EMBL/GenBank/DDBJ databases">
        <authorList>
            <person name="Gilchrist C.L.M."/>
            <person name="Chooi Y.-H."/>
        </authorList>
    </citation>
    <scope>NUCLEOTIDE SEQUENCE</scope>
    <source>
        <strain evidence="3">MST-FP2251</strain>
    </source>
</reference>
<keyword evidence="4" id="KW-1185">Reference proteome</keyword>
<dbReference type="SUPFAM" id="SSF81383">
    <property type="entry name" value="F-box domain"/>
    <property type="match status" value="1"/>
</dbReference>
<sequence length="255" mass="28723">MDSPSAITPVLDTPELLCMVLAHLPSGELLRLQRVCRSWQLLITKTPNLCATTFTGPAPSRRIPNQTPHLNQFVINRLRWIPSLDPTQVNTTQFYSVQGNPSLQAMAHENASWRNQYLTWPPLLQVTFMFGTISQEEPGLPDLLLSSHGRSPDQSVGYEEEEGSGDEDSDSDDSDMDVPPFILYIDDFPHNANRDCQGITVLDMIYGLRMYYLQYKHTLQIYLTPGVDAGDGGKLLVGIEKDRRGWLIDVTDLNF</sequence>
<comment type="caution">
    <text evidence="3">The sequence shown here is derived from an EMBL/GenBank/DDBJ whole genome shotgun (WGS) entry which is preliminary data.</text>
</comment>
<dbReference type="EMBL" id="VCAU01000105">
    <property type="protein sequence ID" value="KAF9885053.1"/>
    <property type="molecule type" value="Genomic_DNA"/>
</dbReference>
<evidence type="ECO:0000256" key="1">
    <source>
        <dbReference type="SAM" id="MobiDB-lite"/>
    </source>
</evidence>
<feature type="compositionally biased region" description="Acidic residues" evidence="1">
    <location>
        <begin position="158"/>
        <end position="174"/>
    </location>
</feature>
<feature type="domain" description="F-box" evidence="2">
    <location>
        <begin position="13"/>
        <end position="52"/>
    </location>
</feature>
<dbReference type="SMART" id="SM00256">
    <property type="entry name" value="FBOX"/>
    <property type="match status" value="1"/>
</dbReference>
<gene>
    <name evidence="3" type="ORF">FE257_000784</name>
</gene>
<organism evidence="3 4">
    <name type="scientific">Aspergillus nanangensis</name>
    <dbReference type="NCBI Taxonomy" id="2582783"/>
    <lineage>
        <taxon>Eukaryota</taxon>
        <taxon>Fungi</taxon>
        <taxon>Dikarya</taxon>
        <taxon>Ascomycota</taxon>
        <taxon>Pezizomycotina</taxon>
        <taxon>Eurotiomycetes</taxon>
        <taxon>Eurotiomycetidae</taxon>
        <taxon>Eurotiales</taxon>
        <taxon>Aspergillaceae</taxon>
        <taxon>Aspergillus</taxon>
        <taxon>Aspergillus subgen. Circumdati</taxon>
    </lineage>
</organism>
<evidence type="ECO:0000313" key="4">
    <source>
        <dbReference type="Proteomes" id="UP001194746"/>
    </source>
</evidence>
<dbReference type="Proteomes" id="UP001194746">
    <property type="component" value="Unassembled WGS sequence"/>
</dbReference>
<accession>A0AAD4CF00</accession>
<protein>
    <recommendedName>
        <fullName evidence="2">F-box domain-containing protein</fullName>
    </recommendedName>
</protein>
<evidence type="ECO:0000259" key="2">
    <source>
        <dbReference type="SMART" id="SM00256"/>
    </source>
</evidence>
<reference evidence="3" key="1">
    <citation type="journal article" date="2019" name="Beilstein J. Org. Chem.">
        <title>Nanangenines: drimane sesquiterpenoids as the dominant metabolite cohort of a novel Australian fungus, Aspergillus nanangensis.</title>
        <authorList>
            <person name="Lacey H.J."/>
            <person name="Gilchrist C.L.M."/>
            <person name="Crombie A."/>
            <person name="Kalaitzis J.A."/>
            <person name="Vuong D."/>
            <person name="Rutledge P.J."/>
            <person name="Turner P."/>
            <person name="Pitt J.I."/>
            <person name="Lacey E."/>
            <person name="Chooi Y.H."/>
            <person name="Piggott A.M."/>
        </authorList>
    </citation>
    <scope>NUCLEOTIDE SEQUENCE</scope>
    <source>
        <strain evidence="3">MST-FP2251</strain>
    </source>
</reference>
<feature type="region of interest" description="Disordered" evidence="1">
    <location>
        <begin position="141"/>
        <end position="174"/>
    </location>
</feature>